<evidence type="ECO:0000313" key="1">
    <source>
        <dbReference type="EMBL" id="KAF2550245.1"/>
    </source>
</evidence>
<reference evidence="1" key="1">
    <citation type="submission" date="2019-12" db="EMBL/GenBank/DDBJ databases">
        <title>Genome sequencing and annotation of Brassica cretica.</title>
        <authorList>
            <person name="Studholme D.J."/>
            <person name="Sarris P.F."/>
        </authorList>
    </citation>
    <scope>NUCLEOTIDE SEQUENCE</scope>
    <source>
        <strain evidence="1">PFS-001/15</strain>
        <tissue evidence="1">Leaf</tissue>
    </source>
</reference>
<comment type="caution">
    <text evidence="1">The sequence shown here is derived from an EMBL/GenBank/DDBJ whole genome shotgun (WGS) entry which is preliminary data.</text>
</comment>
<evidence type="ECO:0000313" key="2">
    <source>
        <dbReference type="Proteomes" id="UP000712281"/>
    </source>
</evidence>
<name>A0A8S9GV83_BRACR</name>
<accession>A0A8S9GV83</accession>
<dbReference type="AlphaFoldDB" id="A0A8S9GV83"/>
<gene>
    <name evidence="1" type="ORF">F2Q68_00036747</name>
</gene>
<dbReference type="EMBL" id="QGKW02001988">
    <property type="protein sequence ID" value="KAF2550245.1"/>
    <property type="molecule type" value="Genomic_DNA"/>
</dbReference>
<proteinExistence type="predicted"/>
<organism evidence="1 2">
    <name type="scientific">Brassica cretica</name>
    <name type="common">Mustard</name>
    <dbReference type="NCBI Taxonomy" id="69181"/>
    <lineage>
        <taxon>Eukaryota</taxon>
        <taxon>Viridiplantae</taxon>
        <taxon>Streptophyta</taxon>
        <taxon>Embryophyta</taxon>
        <taxon>Tracheophyta</taxon>
        <taxon>Spermatophyta</taxon>
        <taxon>Magnoliopsida</taxon>
        <taxon>eudicotyledons</taxon>
        <taxon>Gunneridae</taxon>
        <taxon>Pentapetalae</taxon>
        <taxon>rosids</taxon>
        <taxon>malvids</taxon>
        <taxon>Brassicales</taxon>
        <taxon>Brassicaceae</taxon>
        <taxon>Brassiceae</taxon>
        <taxon>Brassica</taxon>
    </lineage>
</organism>
<sequence>SKDLFFHGDFKLSIIMSLSRSQILLQLILDLIVFELEIVTSVYFPFLESSFFLFHLSSLVSAIPNIKVQKVFERMAHNGNDEVMASQCASAMVDINIKTLDSQTHTLRVDKCVS</sequence>
<feature type="non-terminal residue" evidence="1">
    <location>
        <position position="1"/>
    </location>
</feature>
<protein>
    <submittedName>
        <fullName evidence="1">Uncharacterized protein</fullName>
    </submittedName>
</protein>
<dbReference type="Proteomes" id="UP000712281">
    <property type="component" value="Unassembled WGS sequence"/>
</dbReference>